<gene>
    <name evidence="1" type="primary">spoIIIAA</name>
    <name evidence="1" type="ORF">FRZ06_04920</name>
</gene>
<evidence type="ECO:0000313" key="2">
    <source>
        <dbReference type="Proteomes" id="UP000594014"/>
    </source>
</evidence>
<proteinExistence type="predicted"/>
<keyword evidence="2" id="KW-1185">Reference proteome</keyword>
<organism evidence="1 2">
    <name type="scientific">Anoxybacterium hadale</name>
    <dbReference type="NCBI Taxonomy" id="3408580"/>
    <lineage>
        <taxon>Bacteria</taxon>
        <taxon>Bacillati</taxon>
        <taxon>Bacillota</taxon>
        <taxon>Clostridia</taxon>
        <taxon>Peptostreptococcales</taxon>
        <taxon>Anaerovoracaceae</taxon>
        <taxon>Anoxybacterium</taxon>
    </lineage>
</organism>
<dbReference type="Proteomes" id="UP000594014">
    <property type="component" value="Chromosome"/>
</dbReference>
<evidence type="ECO:0000313" key="1">
    <source>
        <dbReference type="EMBL" id="QOX62734.1"/>
    </source>
</evidence>
<reference evidence="1" key="1">
    <citation type="submission" date="2019-08" db="EMBL/GenBank/DDBJ databases">
        <title>Genome sequence of Clostridiales bacterium MT110.</title>
        <authorList>
            <person name="Cao J."/>
        </authorList>
    </citation>
    <scope>NUCLEOTIDE SEQUENCE</scope>
    <source>
        <strain evidence="1">MT110</strain>
    </source>
</reference>
<sequence>MNGLDKILEKLPAEVSEPMKELPAGIKKNLEEVRIRNGNHVLIFAGGKEYELESKKGKIDNYIINNIFNALLNHSAYAYQEELANGYITIEGGHRVGVCGKAVMENGKVKTIKDISSVNIRRSREIIGVSDPCMNYLLNGKGQIHNTLIISPPKCGKTTLLRDMIRNLSGMGYQVGVCDERSEISGMYNGKTSYDLGIRTDVLDGCPKEKGMIMLIRSMSPDIIATDEIGKKEDCHAIEAAICAGISLLTTIHGSNYADVKSSGIGEMVERGVFERLIFLSNVPAIGSIAAIRDWRNQDVV</sequence>
<protein>
    <submittedName>
        <fullName evidence="1">Stage III sporulation protein AA</fullName>
    </submittedName>
</protein>
<dbReference type="EMBL" id="CP042469">
    <property type="protein sequence ID" value="QOX62734.1"/>
    <property type="molecule type" value="Genomic_DNA"/>
</dbReference>
<accession>A0ACD1A8G2</accession>
<name>A0ACD1A8G2_9FIRM</name>